<comment type="similarity">
    <text evidence="2">Belongs to the IRS4 family.</text>
</comment>
<dbReference type="GO" id="GO:0006629">
    <property type="term" value="P:lipid metabolic process"/>
    <property type="evidence" value="ECO:0007669"/>
    <property type="project" value="UniProtKB-KW"/>
</dbReference>
<dbReference type="Gene3D" id="1.10.238.10">
    <property type="entry name" value="EF-hand"/>
    <property type="match status" value="1"/>
</dbReference>
<gene>
    <name evidence="5" type="ORF">SCODWIG_03736</name>
</gene>
<feature type="domain" description="EH" evidence="4">
    <location>
        <begin position="623"/>
        <end position="733"/>
    </location>
</feature>
<dbReference type="InterPro" id="IPR000261">
    <property type="entry name" value="EH_dom"/>
</dbReference>
<dbReference type="Proteomes" id="UP000262825">
    <property type="component" value="Unassembled WGS sequence"/>
</dbReference>
<sequence>MLKHSFLKKKFKSLSSSLGFKNNGNSNKKANNTTNKNTITKDLNHTRDPTKNTKEKVFLKNISSPKSDETNFNGPMSIEKPQDAKKTIKSQDTANNGKAKLSSTSLLKSANDIGCQSKIAHKTASINQNVVATGSDGKSTPINTIKNKKNIEFKASTPPNLIKNEQEVSNSNNIVNRTTENDFLFNESNIKPSNHRVDLPKKTISQDTIITNQSNPCGNIEALASADSFKNIGKLKGSSTPRNSISREHAQHHVLTTMRNNDDINDKKNISRIMNKNSQYKHHRSKSSLYSIASSVIPHKSTSSFVNVNELKTNEANYNINGTGITAAVAKNARKKLKSDLLYDKNDKNLGTTLHSSLSRLSTSSCSSLPSSLATSPISSDLYGFDNFPTPRRSVSSSTANNVRSLLNPMKIKGKRLSMDSLVSSIRPSITQNLSSNNLHSFSSYDSSDDSVGFTDRNTKYDDDFHFYNDGADTGAGVDYDDGTEDDDSALSSTSSSINLPPSDVDGSTNKKRRNNKKQIKKDYNKKRNSCLNLQNKNLTNGSFPIGYSHNSSKNKNNNGSGLNNDAHGATNSSISSLYKSNGSLSIAGHNHNTNIKNNNNGDYLVTNKTFNEDKPWKHHLDLGYITASERQRYEGIWISNKNKYLNLLPWEGVSEHAAKKDAILNLIVLEIWNRSKLSQRLLYRIYNMVDLNKDGTLSRKSFIVGMWLIDQCLYGKKLPNKVADKVWQSVDHIIIEKSGNKSKNKATINSGTSHRKKHHGESSKLYHSSKKLVKESGSKVKKHLKKNLI</sequence>
<reference evidence="6" key="1">
    <citation type="submission" date="2018-06" db="EMBL/GenBank/DDBJ databases">
        <authorList>
            <person name="Guldener U."/>
        </authorList>
    </citation>
    <scope>NUCLEOTIDE SEQUENCE [LARGE SCALE GENOMIC DNA]</scope>
    <source>
        <strain evidence="6">UTAD17</strain>
    </source>
</reference>
<name>A0A376BBA8_9ASCO</name>
<feature type="region of interest" description="Disordered" evidence="3">
    <location>
        <begin position="476"/>
        <end position="568"/>
    </location>
</feature>
<feature type="compositionally biased region" description="Basic residues" evidence="3">
    <location>
        <begin position="510"/>
        <end position="529"/>
    </location>
</feature>
<feature type="compositionally biased region" description="Basic and acidic residues" evidence="3">
    <location>
        <begin position="42"/>
        <end position="58"/>
    </location>
</feature>
<dbReference type="FunFam" id="1.10.238.10:FF:000326">
    <property type="entry name" value="IRS4p EH domain-containing protein"/>
    <property type="match status" value="1"/>
</dbReference>
<dbReference type="InterPro" id="IPR011992">
    <property type="entry name" value="EF-hand-dom_pair"/>
</dbReference>
<accession>A0A376BBA8</accession>
<feature type="compositionally biased region" description="Polar residues" evidence="3">
    <location>
        <begin position="530"/>
        <end position="543"/>
    </location>
</feature>
<dbReference type="Pfam" id="PF12763">
    <property type="entry name" value="EH"/>
    <property type="match status" value="1"/>
</dbReference>
<evidence type="ECO:0000313" key="5">
    <source>
        <dbReference type="EMBL" id="SSD61975.1"/>
    </source>
</evidence>
<feature type="compositionally biased region" description="Low complexity" evidence="3">
    <location>
        <begin position="17"/>
        <end position="38"/>
    </location>
</feature>
<feature type="compositionally biased region" description="Low complexity" evidence="3">
    <location>
        <begin position="490"/>
        <end position="504"/>
    </location>
</feature>
<proteinExistence type="inferred from homology"/>
<evidence type="ECO:0000256" key="1">
    <source>
        <dbReference type="ARBA" id="ARBA00023098"/>
    </source>
</evidence>
<dbReference type="VEuPathDB" id="FungiDB:SCODWIG_03736"/>
<feature type="compositionally biased region" description="Acidic residues" evidence="3">
    <location>
        <begin position="479"/>
        <end position="489"/>
    </location>
</feature>
<evidence type="ECO:0000256" key="2">
    <source>
        <dbReference type="ARBA" id="ARBA00061579"/>
    </source>
</evidence>
<keyword evidence="6" id="KW-1185">Reference proteome</keyword>
<dbReference type="EMBL" id="UFAJ01001033">
    <property type="protein sequence ID" value="SSD61975.1"/>
    <property type="molecule type" value="Genomic_DNA"/>
</dbReference>
<keyword evidence="1" id="KW-0443">Lipid metabolism</keyword>
<dbReference type="AlphaFoldDB" id="A0A376BBA8"/>
<organism evidence="5 6">
    <name type="scientific">Saccharomycodes ludwigii</name>
    <dbReference type="NCBI Taxonomy" id="36035"/>
    <lineage>
        <taxon>Eukaryota</taxon>
        <taxon>Fungi</taxon>
        <taxon>Dikarya</taxon>
        <taxon>Ascomycota</taxon>
        <taxon>Saccharomycotina</taxon>
        <taxon>Saccharomycetes</taxon>
        <taxon>Saccharomycodales</taxon>
        <taxon>Saccharomycodaceae</taxon>
        <taxon>Saccharomycodes</taxon>
    </lineage>
</organism>
<feature type="compositionally biased region" description="Low complexity" evidence="3">
    <location>
        <begin position="551"/>
        <end position="565"/>
    </location>
</feature>
<feature type="region of interest" description="Disordered" evidence="3">
    <location>
        <begin position="17"/>
        <end position="100"/>
    </location>
</feature>
<evidence type="ECO:0000256" key="3">
    <source>
        <dbReference type="SAM" id="MobiDB-lite"/>
    </source>
</evidence>
<feature type="region of interest" description="Disordered" evidence="3">
    <location>
        <begin position="743"/>
        <end position="771"/>
    </location>
</feature>
<evidence type="ECO:0000313" key="6">
    <source>
        <dbReference type="Proteomes" id="UP000262825"/>
    </source>
</evidence>
<evidence type="ECO:0000259" key="4">
    <source>
        <dbReference type="SMART" id="SM00027"/>
    </source>
</evidence>
<dbReference type="SUPFAM" id="SSF47473">
    <property type="entry name" value="EF-hand"/>
    <property type="match status" value="1"/>
</dbReference>
<dbReference type="SMART" id="SM00027">
    <property type="entry name" value="EH"/>
    <property type="match status" value="1"/>
</dbReference>
<protein>
    <recommendedName>
        <fullName evidence="4">EH domain-containing protein</fullName>
    </recommendedName>
</protein>
<dbReference type="GO" id="GO:0031505">
    <property type="term" value="P:fungal-type cell wall organization"/>
    <property type="evidence" value="ECO:0007669"/>
    <property type="project" value="UniProtKB-ARBA"/>
</dbReference>
<feature type="compositionally biased region" description="Polar residues" evidence="3">
    <location>
        <begin position="61"/>
        <end position="74"/>
    </location>
</feature>
<dbReference type="GO" id="GO:0000407">
    <property type="term" value="C:phagophore assembly site"/>
    <property type="evidence" value="ECO:0007669"/>
    <property type="project" value="UniProtKB-ARBA"/>
</dbReference>